<dbReference type="EC" id="2.7.11.22" evidence="1"/>
<name>A0ACC2SJ95_9FUNG</name>
<accession>A0ACC2SJ95</accession>
<protein>
    <submittedName>
        <fullName evidence="1">SnoRNA-binding protein</fullName>
        <ecNumber evidence="1">2.7.11.22</ecNumber>
    </submittedName>
</protein>
<dbReference type="Proteomes" id="UP001165960">
    <property type="component" value="Unassembled WGS sequence"/>
</dbReference>
<keyword evidence="1" id="KW-0808">Transferase</keyword>
<reference evidence="1" key="1">
    <citation type="submission" date="2022-04" db="EMBL/GenBank/DDBJ databases">
        <title>Genome of the entomopathogenic fungus Entomophthora muscae.</title>
        <authorList>
            <person name="Elya C."/>
            <person name="Lovett B.R."/>
            <person name="Lee E."/>
            <person name="Macias A.M."/>
            <person name="Hajek A.E."/>
            <person name="De Bivort B.L."/>
            <person name="Kasson M.T."/>
            <person name="De Fine Licht H.H."/>
            <person name="Stajich J.E."/>
        </authorList>
    </citation>
    <scope>NUCLEOTIDE SEQUENCE</scope>
    <source>
        <strain evidence="1">Berkeley</strain>
    </source>
</reference>
<dbReference type="EMBL" id="QTSX02005011">
    <property type="protein sequence ID" value="KAJ9062367.1"/>
    <property type="molecule type" value="Genomic_DNA"/>
</dbReference>
<evidence type="ECO:0000313" key="2">
    <source>
        <dbReference type="Proteomes" id="UP001165960"/>
    </source>
</evidence>
<keyword evidence="2" id="KW-1185">Reference proteome</keyword>
<comment type="caution">
    <text evidence="1">The sequence shown here is derived from an EMBL/GenBank/DDBJ whole genome shotgun (WGS) entry which is preliminary data.</text>
</comment>
<proteinExistence type="predicted"/>
<sequence>MTKDKSKKRKAEDETSEVEIKKSFVSPIATPLADKKLSKRALKLVKKAHADKKVFRGIKEVCKAIRKENKGICLLAGDISPVDVISHMPVLCEDNSISYCFVPSKEDLGLALGTKRSTSCILISPGGATIPAEFFFQGRVRRSYQRNRRTRQIMVSELYLESIS</sequence>
<gene>
    <name evidence="1" type="primary">NHP2_2</name>
    <name evidence="1" type="ORF">DSO57_1011716</name>
</gene>
<organism evidence="1 2">
    <name type="scientific">Entomophthora muscae</name>
    <dbReference type="NCBI Taxonomy" id="34485"/>
    <lineage>
        <taxon>Eukaryota</taxon>
        <taxon>Fungi</taxon>
        <taxon>Fungi incertae sedis</taxon>
        <taxon>Zoopagomycota</taxon>
        <taxon>Entomophthoromycotina</taxon>
        <taxon>Entomophthoromycetes</taxon>
        <taxon>Entomophthorales</taxon>
        <taxon>Entomophthoraceae</taxon>
        <taxon>Entomophthora</taxon>
    </lineage>
</organism>
<evidence type="ECO:0000313" key="1">
    <source>
        <dbReference type="EMBL" id="KAJ9062367.1"/>
    </source>
</evidence>